<dbReference type="PANTHER" id="PTHR30158">
    <property type="entry name" value="ACRA/E-RELATED COMPONENT OF DRUG EFFLUX TRANSPORTER"/>
    <property type="match status" value="1"/>
</dbReference>
<dbReference type="InterPro" id="IPR058627">
    <property type="entry name" value="MdtA-like_C"/>
</dbReference>
<dbReference type="InterPro" id="IPR058624">
    <property type="entry name" value="MdtA-like_HH"/>
</dbReference>
<evidence type="ECO:0000313" key="8">
    <source>
        <dbReference type="EMBL" id="KAA0694157.1"/>
    </source>
</evidence>
<feature type="domain" description="Multidrug resistance protein MdtA-like C-terminal permuted SH3" evidence="7">
    <location>
        <begin position="301"/>
        <end position="361"/>
    </location>
</feature>
<dbReference type="Pfam" id="PF25917">
    <property type="entry name" value="BSH_RND"/>
    <property type="match status" value="1"/>
</dbReference>
<evidence type="ECO:0000259" key="6">
    <source>
        <dbReference type="Pfam" id="PF25944"/>
    </source>
</evidence>
<dbReference type="SUPFAM" id="SSF111369">
    <property type="entry name" value="HlyD-like secretion proteins"/>
    <property type="match status" value="1"/>
</dbReference>
<dbReference type="Proteomes" id="UP000463138">
    <property type="component" value="Unassembled WGS sequence"/>
</dbReference>
<dbReference type="GO" id="GO:0022857">
    <property type="term" value="F:transmembrane transporter activity"/>
    <property type="evidence" value="ECO:0007669"/>
    <property type="project" value="InterPro"/>
</dbReference>
<comment type="subcellular location">
    <subcellularLocation>
        <location evidence="1">Cell inner membrane</location>
        <topology evidence="1">Lipid-anchor</topology>
    </subcellularLocation>
</comment>
<dbReference type="NCBIfam" id="TIGR01730">
    <property type="entry name" value="RND_mfp"/>
    <property type="match status" value="1"/>
</dbReference>
<comment type="similarity">
    <text evidence="2">Belongs to the membrane fusion protein (MFP) (TC 8.A.1) family.</text>
</comment>
<evidence type="ECO:0000259" key="4">
    <source>
        <dbReference type="Pfam" id="PF25876"/>
    </source>
</evidence>
<dbReference type="FunFam" id="2.40.420.20:FF:000001">
    <property type="entry name" value="Efflux RND transporter periplasmic adaptor subunit"/>
    <property type="match status" value="1"/>
</dbReference>
<protein>
    <submittedName>
        <fullName evidence="8">Efflux RND transporter periplasmic adaptor subunit</fullName>
    </submittedName>
</protein>
<dbReference type="Gene3D" id="2.40.50.100">
    <property type="match status" value="1"/>
</dbReference>
<sequence length="389" mass="42254">MGSENHMQAITFKDAKVTLLGALLLAVMAGCEAQGQDNSAAPPPPEVEVAEVRAEPVTLWGAFSGRVEAPQTVELRPRVSGYIDKVGFEEGELVSEGDVLFVIDPRPYKAREQLAQAELARMRSQLTLASSEAARSEQLWERRAISREEFEQRNAAKTMAQAAVNAAAASLQSAQLDLEYTQVKAPVSGRIGRAQVTRGNLASADATLLSTLVSVDPLYVYFESDQQTVQDNPHGQAVPVRIGLPGGQDFPFEGQLDFVDNQYNSRTGTLQYRAQVANPDGALRPGQFARVEMPVASASAALLVDQKAVMTDQDRRYLYVLDDENRAERRIVETGRRVDGLLVITEGLAAGERVVVNGLQKIAFPGIEVVPQQVDMRRGEEPVVVATAP</sequence>
<name>A0A7V7GV67_9GAMM</name>
<feature type="domain" description="Multidrug resistance protein MdtA-like alpha-helical hairpin" evidence="4">
    <location>
        <begin position="113"/>
        <end position="181"/>
    </location>
</feature>
<comment type="caution">
    <text evidence="8">The sequence shown here is derived from an EMBL/GenBank/DDBJ whole genome shotgun (WGS) entry which is preliminary data.</text>
</comment>
<dbReference type="Gene3D" id="2.40.420.20">
    <property type="match status" value="1"/>
</dbReference>
<dbReference type="InterPro" id="IPR058625">
    <property type="entry name" value="MdtA-like_BSH"/>
</dbReference>
<dbReference type="InterPro" id="IPR058626">
    <property type="entry name" value="MdtA-like_b-barrel"/>
</dbReference>
<dbReference type="InterPro" id="IPR006143">
    <property type="entry name" value="RND_pump_MFP"/>
</dbReference>
<dbReference type="AlphaFoldDB" id="A0A7V7GV67"/>
<reference evidence="8 9" key="1">
    <citation type="submission" date="2018-07" db="EMBL/GenBank/DDBJ databases">
        <title>Pseudomonas laoshanensis sp. nov., isolated from soil.</title>
        <authorList>
            <person name="Sun J."/>
            <person name="Yu L."/>
            <person name="Wang M."/>
            <person name="Zhang C."/>
        </authorList>
    </citation>
    <scope>NUCLEOTIDE SEQUENCE [LARGE SCALE GENOMIC DNA]</scope>
    <source>
        <strain evidence="8 9">Y22</strain>
    </source>
</reference>
<keyword evidence="9" id="KW-1185">Reference proteome</keyword>
<dbReference type="Pfam" id="PF25944">
    <property type="entry name" value="Beta-barrel_RND"/>
    <property type="match status" value="1"/>
</dbReference>
<dbReference type="OrthoDB" id="9816569at2"/>
<feature type="domain" description="Multidrug resistance protein MdtA-like barrel-sandwich hybrid" evidence="5">
    <location>
        <begin position="72"/>
        <end position="207"/>
    </location>
</feature>
<dbReference type="Gene3D" id="1.10.287.470">
    <property type="entry name" value="Helix hairpin bin"/>
    <property type="match status" value="1"/>
</dbReference>
<dbReference type="GO" id="GO:0005886">
    <property type="term" value="C:plasma membrane"/>
    <property type="evidence" value="ECO:0007669"/>
    <property type="project" value="UniProtKB-SubCell"/>
</dbReference>
<keyword evidence="3" id="KW-0175">Coiled coil</keyword>
<dbReference type="GO" id="GO:0046677">
    <property type="term" value="P:response to antibiotic"/>
    <property type="evidence" value="ECO:0007669"/>
    <property type="project" value="TreeGrafter"/>
</dbReference>
<accession>A0A7V7GV67</accession>
<evidence type="ECO:0000256" key="3">
    <source>
        <dbReference type="ARBA" id="ARBA00023054"/>
    </source>
</evidence>
<evidence type="ECO:0000313" key="9">
    <source>
        <dbReference type="Proteomes" id="UP000463138"/>
    </source>
</evidence>
<dbReference type="Pfam" id="PF25876">
    <property type="entry name" value="HH_MFP_RND"/>
    <property type="match status" value="1"/>
</dbReference>
<dbReference type="EMBL" id="QOVF01000003">
    <property type="protein sequence ID" value="KAA0694157.1"/>
    <property type="molecule type" value="Genomic_DNA"/>
</dbReference>
<dbReference type="Pfam" id="PF25967">
    <property type="entry name" value="RND-MFP_C"/>
    <property type="match status" value="1"/>
</dbReference>
<dbReference type="Gene3D" id="2.40.30.170">
    <property type="match status" value="1"/>
</dbReference>
<evidence type="ECO:0000259" key="5">
    <source>
        <dbReference type="Pfam" id="PF25917"/>
    </source>
</evidence>
<evidence type="ECO:0000259" key="7">
    <source>
        <dbReference type="Pfam" id="PF25967"/>
    </source>
</evidence>
<evidence type="ECO:0000256" key="1">
    <source>
        <dbReference type="ARBA" id="ARBA00004519"/>
    </source>
</evidence>
<gene>
    <name evidence="8" type="ORF">DT594_12680</name>
</gene>
<organism evidence="8 9">
    <name type="scientific">Halopseudomonas laoshanensis</name>
    <dbReference type="NCBI Taxonomy" id="2268758"/>
    <lineage>
        <taxon>Bacteria</taxon>
        <taxon>Pseudomonadati</taxon>
        <taxon>Pseudomonadota</taxon>
        <taxon>Gammaproteobacteria</taxon>
        <taxon>Pseudomonadales</taxon>
        <taxon>Pseudomonadaceae</taxon>
        <taxon>Halopseudomonas</taxon>
    </lineage>
</organism>
<proteinExistence type="inferred from homology"/>
<evidence type="ECO:0000256" key="2">
    <source>
        <dbReference type="ARBA" id="ARBA00009477"/>
    </source>
</evidence>
<feature type="domain" description="Multidrug resistance protein MdtA-like beta-barrel" evidence="6">
    <location>
        <begin position="230"/>
        <end position="296"/>
    </location>
</feature>
<dbReference type="PANTHER" id="PTHR30158:SF26">
    <property type="entry name" value="RESISTANCE-NODULATION-CELL DIVISION (RND) MULTIDRUG EFFLUX MEMBRANE FUSION PROTEIN MEXE"/>
    <property type="match status" value="1"/>
</dbReference>